<dbReference type="GO" id="GO:0003677">
    <property type="term" value="F:DNA binding"/>
    <property type="evidence" value="ECO:0007669"/>
    <property type="project" value="UniProtKB-KW"/>
</dbReference>
<dbReference type="PROSITE" id="PS50932">
    <property type="entry name" value="HTH_LACI_2"/>
    <property type="match status" value="1"/>
</dbReference>
<dbReference type="CDD" id="cd06267">
    <property type="entry name" value="PBP1_LacI_sugar_binding-like"/>
    <property type="match status" value="1"/>
</dbReference>
<keyword evidence="6" id="KW-1185">Reference proteome</keyword>
<evidence type="ECO:0000313" key="6">
    <source>
        <dbReference type="Proteomes" id="UP001595833"/>
    </source>
</evidence>
<keyword evidence="1" id="KW-0805">Transcription regulation</keyword>
<dbReference type="CDD" id="cd01392">
    <property type="entry name" value="HTH_LacI"/>
    <property type="match status" value="1"/>
</dbReference>
<dbReference type="Gene3D" id="3.40.50.2300">
    <property type="match status" value="2"/>
</dbReference>
<dbReference type="SUPFAM" id="SSF53822">
    <property type="entry name" value="Periplasmic binding protein-like I"/>
    <property type="match status" value="1"/>
</dbReference>
<organism evidence="5 6">
    <name type="scientific">Saccharothrix xinjiangensis</name>
    <dbReference type="NCBI Taxonomy" id="204798"/>
    <lineage>
        <taxon>Bacteria</taxon>
        <taxon>Bacillati</taxon>
        <taxon>Actinomycetota</taxon>
        <taxon>Actinomycetes</taxon>
        <taxon>Pseudonocardiales</taxon>
        <taxon>Pseudonocardiaceae</taxon>
        <taxon>Saccharothrix</taxon>
    </lineage>
</organism>
<dbReference type="Gene3D" id="1.10.260.40">
    <property type="entry name" value="lambda repressor-like DNA-binding domains"/>
    <property type="match status" value="1"/>
</dbReference>
<dbReference type="InterPro" id="IPR010982">
    <property type="entry name" value="Lambda_DNA-bd_dom_sf"/>
</dbReference>
<dbReference type="RefSeq" id="WP_344040680.1">
    <property type="nucleotide sequence ID" value="NZ_BAAAKE010000024.1"/>
</dbReference>
<dbReference type="Proteomes" id="UP001595833">
    <property type="component" value="Unassembled WGS sequence"/>
</dbReference>
<evidence type="ECO:0000256" key="2">
    <source>
        <dbReference type="ARBA" id="ARBA00023125"/>
    </source>
</evidence>
<dbReference type="EMBL" id="JBHSJB010000018">
    <property type="protein sequence ID" value="MFC5056272.1"/>
    <property type="molecule type" value="Genomic_DNA"/>
</dbReference>
<dbReference type="InterPro" id="IPR028082">
    <property type="entry name" value="Peripla_BP_I"/>
</dbReference>
<dbReference type="Pfam" id="PF13377">
    <property type="entry name" value="Peripla_BP_3"/>
    <property type="match status" value="1"/>
</dbReference>
<dbReference type="SMART" id="SM00354">
    <property type="entry name" value="HTH_LACI"/>
    <property type="match status" value="1"/>
</dbReference>
<feature type="domain" description="HTH lacI-type" evidence="4">
    <location>
        <begin position="17"/>
        <end position="71"/>
    </location>
</feature>
<evidence type="ECO:0000256" key="1">
    <source>
        <dbReference type="ARBA" id="ARBA00023015"/>
    </source>
</evidence>
<keyword evidence="3" id="KW-0804">Transcription</keyword>
<dbReference type="PANTHER" id="PTHR30146">
    <property type="entry name" value="LACI-RELATED TRANSCRIPTIONAL REPRESSOR"/>
    <property type="match status" value="1"/>
</dbReference>
<reference evidence="6" key="1">
    <citation type="journal article" date="2019" name="Int. J. Syst. Evol. Microbiol.">
        <title>The Global Catalogue of Microorganisms (GCM) 10K type strain sequencing project: providing services to taxonomists for standard genome sequencing and annotation.</title>
        <authorList>
            <consortium name="The Broad Institute Genomics Platform"/>
            <consortium name="The Broad Institute Genome Sequencing Center for Infectious Disease"/>
            <person name="Wu L."/>
            <person name="Ma J."/>
        </authorList>
    </citation>
    <scope>NUCLEOTIDE SEQUENCE [LARGE SCALE GENOMIC DNA]</scope>
    <source>
        <strain evidence="6">KCTC 12848</strain>
    </source>
</reference>
<dbReference type="Pfam" id="PF00356">
    <property type="entry name" value="LacI"/>
    <property type="match status" value="1"/>
</dbReference>
<keyword evidence="2 5" id="KW-0238">DNA-binding</keyword>
<protein>
    <submittedName>
        <fullName evidence="5">LacI family DNA-binding transcriptional regulator</fullName>
    </submittedName>
</protein>
<evidence type="ECO:0000259" key="4">
    <source>
        <dbReference type="PROSITE" id="PS50932"/>
    </source>
</evidence>
<comment type="caution">
    <text evidence="5">The sequence shown here is derived from an EMBL/GenBank/DDBJ whole genome shotgun (WGS) entry which is preliminary data.</text>
</comment>
<proteinExistence type="predicted"/>
<name>A0ABV9Y3G4_9PSEU</name>
<gene>
    <name evidence="5" type="ORF">ACFPFM_21245</name>
</gene>
<dbReference type="InterPro" id="IPR000843">
    <property type="entry name" value="HTH_LacI"/>
</dbReference>
<evidence type="ECO:0000256" key="3">
    <source>
        <dbReference type="ARBA" id="ARBA00023163"/>
    </source>
</evidence>
<dbReference type="SUPFAM" id="SSF47413">
    <property type="entry name" value="lambda repressor-like DNA-binding domains"/>
    <property type="match status" value="1"/>
</dbReference>
<dbReference type="PANTHER" id="PTHR30146:SF138">
    <property type="entry name" value="TRANSCRIPTIONAL REGULATORY PROTEIN"/>
    <property type="match status" value="1"/>
</dbReference>
<sequence>MTAGAERGAPTGRRAGVTISQVAAAAGVSRATVSRVMNGRSTVAADLADRVRATASALGYEPNPHARSLALGRTTTVGLVVPDLANPMFQAVLRGLSEAAAAQGHRVMVAESNEDPAEEEVLAAEVARRCDGLVLASSRLPDERLVALAPGLGPLVLVNRELPRLTVPSLTVDYGAGVRDVAEHLLALGHTRLAYLAGPGSSAAHQARSAALRSLARERAGVDLVELPCGSTFVNGHASARAVLDSGATGVVAFNDLVAFGALSGLHELGVAVPDRVSIAGFDDIPFARYTTPPLTTASVPQHELGSLAWQRLWSLLGDRPPQHNVVFRPRLVVRRSTGPAPR</sequence>
<evidence type="ECO:0000313" key="5">
    <source>
        <dbReference type="EMBL" id="MFC5056272.1"/>
    </source>
</evidence>
<accession>A0ABV9Y3G4</accession>
<dbReference type="InterPro" id="IPR046335">
    <property type="entry name" value="LacI/GalR-like_sensor"/>
</dbReference>